<sequence length="40" mass="4338">MLLTSSKLAAFDLHVLGMPPALILSQDQTLKNVSVIKRTS</sequence>
<dbReference type="EMBL" id="CP011216">
    <property type="protein sequence ID" value="AKM84511.1"/>
    <property type="molecule type" value="Genomic_DNA"/>
</dbReference>
<dbReference type="KEGG" id="bgw:VE98_C0001G0052"/>
<accession>A0A0G4B9F3</accession>
<organism evidence="1 2">
    <name type="scientific">candidate division Kazan bacterium GW2011_GWA1_50_15</name>
    <dbReference type="NCBI Taxonomy" id="1620412"/>
    <lineage>
        <taxon>Bacteria</taxon>
        <taxon>Bacteria division Kazan-3B-28</taxon>
    </lineage>
</organism>
<gene>
    <name evidence="1" type="ORF">VE98_C0001G0052</name>
</gene>
<dbReference type="Proteomes" id="UP000035659">
    <property type="component" value="Chromosome"/>
</dbReference>
<proteinExistence type="predicted"/>
<protein>
    <submittedName>
        <fullName evidence="1">Uncharacterized protein</fullName>
    </submittedName>
</protein>
<evidence type="ECO:0000313" key="1">
    <source>
        <dbReference type="EMBL" id="AKM84511.1"/>
    </source>
</evidence>
<reference evidence="1 2" key="1">
    <citation type="journal article" date="2015" name="Nature">
        <title>rRNA introns, odd ribosomes, and small enigmatic genomes across a large radiation of phyla.</title>
        <authorList>
            <person name="Brown C.T."/>
            <person name="Hug L.A."/>
            <person name="Thomas B.C."/>
            <person name="Sharon I."/>
            <person name="Castelle C.J."/>
            <person name="Singh A."/>
            <person name="Wilkins M.J."/>
            <person name="Williams K.H."/>
            <person name="Banfield J.F."/>
        </authorList>
    </citation>
    <scope>NUCLEOTIDE SEQUENCE [LARGE SCALE GENOMIC DNA]</scope>
</reference>
<evidence type="ECO:0000313" key="2">
    <source>
        <dbReference type="Proteomes" id="UP000035659"/>
    </source>
</evidence>
<name>A0A0G4B9F3_UNCK3</name>
<dbReference type="AlphaFoldDB" id="A0A0G4B9F3"/>